<keyword evidence="3" id="KW-1003">Cell membrane</keyword>
<evidence type="ECO:0000256" key="1">
    <source>
        <dbReference type="ARBA" id="ARBA00004651"/>
    </source>
</evidence>
<dbReference type="Proteomes" id="UP000316688">
    <property type="component" value="Unassembled WGS sequence"/>
</dbReference>
<dbReference type="RefSeq" id="WP_144347565.1">
    <property type="nucleotide sequence ID" value="NZ_VMKP01000002.1"/>
</dbReference>
<keyword evidence="4 7" id="KW-0812">Transmembrane</keyword>
<feature type="transmembrane region" description="Helical" evidence="7">
    <location>
        <begin position="203"/>
        <end position="221"/>
    </location>
</feature>
<evidence type="ECO:0000256" key="2">
    <source>
        <dbReference type="ARBA" id="ARBA00022448"/>
    </source>
</evidence>
<evidence type="ECO:0000313" key="10">
    <source>
        <dbReference type="Proteomes" id="UP000316688"/>
    </source>
</evidence>
<dbReference type="PANTHER" id="PTHR43386">
    <property type="entry name" value="OLIGOPEPTIDE TRANSPORT SYSTEM PERMEASE PROTEIN APPC"/>
    <property type="match status" value="1"/>
</dbReference>
<feature type="transmembrane region" description="Helical" evidence="7">
    <location>
        <begin position="241"/>
        <end position="262"/>
    </location>
</feature>
<keyword evidence="6 7" id="KW-0472">Membrane</keyword>
<dbReference type="GO" id="GO:0005886">
    <property type="term" value="C:plasma membrane"/>
    <property type="evidence" value="ECO:0007669"/>
    <property type="project" value="UniProtKB-SubCell"/>
</dbReference>
<dbReference type="GO" id="GO:0055085">
    <property type="term" value="P:transmembrane transport"/>
    <property type="evidence" value="ECO:0007669"/>
    <property type="project" value="InterPro"/>
</dbReference>
<proteinExistence type="inferred from homology"/>
<dbReference type="SUPFAM" id="SSF161098">
    <property type="entry name" value="MetI-like"/>
    <property type="match status" value="1"/>
</dbReference>
<accession>A0A557RJI3</accession>
<dbReference type="Gene3D" id="1.10.3720.10">
    <property type="entry name" value="MetI-like"/>
    <property type="match status" value="1"/>
</dbReference>
<evidence type="ECO:0000256" key="3">
    <source>
        <dbReference type="ARBA" id="ARBA00022475"/>
    </source>
</evidence>
<evidence type="ECO:0000313" key="9">
    <source>
        <dbReference type="EMBL" id="TVO65312.1"/>
    </source>
</evidence>
<dbReference type="InterPro" id="IPR050366">
    <property type="entry name" value="BP-dependent_transpt_permease"/>
</dbReference>
<protein>
    <submittedName>
        <fullName evidence="9">ABC transporter permease</fullName>
    </submittedName>
</protein>
<evidence type="ECO:0000259" key="8">
    <source>
        <dbReference type="PROSITE" id="PS50928"/>
    </source>
</evidence>
<evidence type="ECO:0000256" key="5">
    <source>
        <dbReference type="ARBA" id="ARBA00022989"/>
    </source>
</evidence>
<organism evidence="9 10">
    <name type="scientific">Spiribacter aquaticus</name>
    <dbReference type="NCBI Taxonomy" id="1935996"/>
    <lineage>
        <taxon>Bacteria</taxon>
        <taxon>Pseudomonadati</taxon>
        <taxon>Pseudomonadota</taxon>
        <taxon>Gammaproteobacteria</taxon>
        <taxon>Chromatiales</taxon>
        <taxon>Ectothiorhodospiraceae</taxon>
        <taxon>Spiribacter</taxon>
    </lineage>
</organism>
<dbReference type="PROSITE" id="PS50928">
    <property type="entry name" value="ABC_TM1"/>
    <property type="match status" value="1"/>
</dbReference>
<feature type="transmembrane region" description="Helical" evidence="7">
    <location>
        <begin position="76"/>
        <end position="101"/>
    </location>
</feature>
<dbReference type="CDD" id="cd06261">
    <property type="entry name" value="TM_PBP2"/>
    <property type="match status" value="1"/>
</dbReference>
<comment type="similarity">
    <text evidence="7">Belongs to the binding-protein-dependent transport system permease family.</text>
</comment>
<dbReference type="PANTHER" id="PTHR43386:SF25">
    <property type="entry name" value="PEPTIDE ABC TRANSPORTER PERMEASE PROTEIN"/>
    <property type="match status" value="1"/>
</dbReference>
<feature type="domain" description="ABC transmembrane type-1" evidence="8">
    <location>
        <begin position="74"/>
        <end position="263"/>
    </location>
</feature>
<dbReference type="InterPro" id="IPR035906">
    <property type="entry name" value="MetI-like_sf"/>
</dbReference>
<dbReference type="AlphaFoldDB" id="A0A557RJI3"/>
<dbReference type="EMBL" id="VMKP01000002">
    <property type="protein sequence ID" value="TVO65312.1"/>
    <property type="molecule type" value="Genomic_DNA"/>
</dbReference>
<feature type="transmembrane region" description="Helical" evidence="7">
    <location>
        <begin position="138"/>
        <end position="156"/>
    </location>
</feature>
<sequence length="272" mass="28768">MPSLSSLWRRSPGLTVGLVMVGLWVVTAALAPWVAPHAPTAMGIGPTTAPPSLAHWLGTDEYGRDILSRVIYGGRYVLAIAPASTLLGLVIGTLLGLISAYNGRWLDELIMRLLDAVMAFPIVVLALLALTALGSSTLNVILVIGLVFAPLIARTARAAALTEVRKEYVEAARLRGEGYFRVLMVEVAPNIRGPLMVEGTIRLGYAVFTSATLGFLGLGVQPPAPDWGLMVASSRSLLTTAPWAVLAPAMAIAFVVIGFSLISDGLRDLETQ</sequence>
<evidence type="ECO:0000256" key="7">
    <source>
        <dbReference type="RuleBase" id="RU363032"/>
    </source>
</evidence>
<evidence type="ECO:0000256" key="4">
    <source>
        <dbReference type="ARBA" id="ARBA00022692"/>
    </source>
</evidence>
<dbReference type="InterPro" id="IPR000515">
    <property type="entry name" value="MetI-like"/>
</dbReference>
<name>A0A557RJI3_9GAMM</name>
<keyword evidence="5 7" id="KW-1133">Transmembrane helix</keyword>
<comment type="subcellular location">
    <subcellularLocation>
        <location evidence="1 7">Cell membrane</location>
        <topology evidence="1 7">Multi-pass membrane protein</topology>
    </subcellularLocation>
</comment>
<comment type="caution">
    <text evidence="9">The sequence shown here is derived from an EMBL/GenBank/DDBJ whole genome shotgun (WGS) entry which is preliminary data.</text>
</comment>
<keyword evidence="2 7" id="KW-0813">Transport</keyword>
<dbReference type="Pfam" id="PF00528">
    <property type="entry name" value="BPD_transp_1"/>
    <property type="match status" value="1"/>
</dbReference>
<keyword evidence="10" id="KW-1185">Reference proteome</keyword>
<feature type="transmembrane region" description="Helical" evidence="7">
    <location>
        <begin position="113"/>
        <end position="132"/>
    </location>
</feature>
<reference evidence="9 10" key="1">
    <citation type="submission" date="2019-07" db="EMBL/GenBank/DDBJ databases">
        <title>Reclasification of Spiribacter aquaticus.</title>
        <authorList>
            <person name="Leon M.J."/>
            <person name="Sanchez-Porro C."/>
            <person name="Ventosa A."/>
        </authorList>
    </citation>
    <scope>NUCLEOTIDE SEQUENCE [LARGE SCALE GENOMIC DNA]</scope>
    <source>
        <strain evidence="9 10">SP30</strain>
    </source>
</reference>
<gene>
    <name evidence="9" type="ORF">FPL11_04295</name>
</gene>
<evidence type="ECO:0000256" key="6">
    <source>
        <dbReference type="ARBA" id="ARBA00023136"/>
    </source>
</evidence>
<feature type="transmembrane region" description="Helical" evidence="7">
    <location>
        <begin position="12"/>
        <end position="35"/>
    </location>
</feature>